<organism evidence="3 4">
    <name type="scientific">Campylobacter ureolyticus</name>
    <dbReference type="NCBI Taxonomy" id="827"/>
    <lineage>
        <taxon>Bacteria</taxon>
        <taxon>Pseudomonadati</taxon>
        <taxon>Campylobacterota</taxon>
        <taxon>Epsilonproteobacteria</taxon>
        <taxon>Campylobacterales</taxon>
        <taxon>Campylobacteraceae</taxon>
        <taxon>Campylobacter</taxon>
    </lineage>
</organism>
<dbReference type="RefSeq" id="WP_269480571.1">
    <property type="nucleotide sequence ID" value="NZ_JAPXGH010000011.1"/>
</dbReference>
<evidence type="ECO:0000256" key="1">
    <source>
        <dbReference type="ARBA" id="ARBA00023118"/>
    </source>
</evidence>
<reference evidence="3" key="1">
    <citation type="submission" date="2022-12" db="EMBL/GenBank/DDBJ databases">
        <title>Species Delineation and Comparative Genomics within the Campylobacter ureolyticus Complex.</title>
        <authorList>
            <person name="Maki J."/>
            <person name="Howard M."/>
            <person name="Connelly S."/>
            <person name="Hardy D.J."/>
            <person name="Cameron A."/>
        </authorList>
    </citation>
    <scope>NUCLEOTIDE SEQUENCE</scope>
    <source>
        <strain evidence="3">URMC_786</strain>
    </source>
</reference>
<evidence type="ECO:0000313" key="3">
    <source>
        <dbReference type="EMBL" id="MCZ6162334.1"/>
    </source>
</evidence>
<name>A0A9Q4KT58_9BACT</name>
<protein>
    <submittedName>
        <fullName evidence="3">RAMP superfamily CRISPR-associated protein</fullName>
    </submittedName>
</protein>
<dbReference type="PANTHER" id="PTHR35579:SF6">
    <property type="entry name" value="DUF324 DOMAIN-CONTAINING PROTEIN"/>
    <property type="match status" value="1"/>
</dbReference>
<dbReference type="AlphaFoldDB" id="A0A9Q4KT58"/>
<accession>A0A9Q4KT58</accession>
<dbReference type="Pfam" id="PF03787">
    <property type="entry name" value="RAMPs"/>
    <property type="match status" value="1"/>
</dbReference>
<dbReference type="EMBL" id="JAPXGP010000006">
    <property type="protein sequence ID" value="MCZ6162334.1"/>
    <property type="molecule type" value="Genomic_DNA"/>
</dbReference>
<comment type="caution">
    <text evidence="3">The sequence shown here is derived from an EMBL/GenBank/DDBJ whole genome shotgun (WGS) entry which is preliminary data.</text>
</comment>
<sequence length="249" mass="28227">MSQKSIISNIIIEMTTPLNVGSSDIDFLLDSPVQRDWNGLSMILGSSISGAIRSKFIKNEEMYSLFGDDIEEQKQILPNKSEKDVKGSRIVISNALLCDENMQVCEELLLENKSEFLNYFRELPVRDHNRINDKGVVEDSGKFDEEIVFKGTRFKFRIEIFSTEENLKDELMDIIFILRSETFRLGGGATKGFGAVRVLDELSSWQEFDINSDEYRNTSSSLNGSLKNSLNELQISKLSVLGSDTKKLI</sequence>
<feature type="domain" description="CRISPR type III-associated protein" evidence="2">
    <location>
        <begin position="12"/>
        <end position="197"/>
    </location>
</feature>
<evidence type="ECO:0000259" key="2">
    <source>
        <dbReference type="Pfam" id="PF03787"/>
    </source>
</evidence>
<dbReference type="InterPro" id="IPR052216">
    <property type="entry name" value="CRISPR_Csm3_endoribonuclease"/>
</dbReference>
<keyword evidence="1" id="KW-0051">Antiviral defense</keyword>
<dbReference type="CDD" id="cd09726">
    <property type="entry name" value="RAMP_I_III"/>
    <property type="match status" value="1"/>
</dbReference>
<dbReference type="Proteomes" id="UP001075461">
    <property type="component" value="Unassembled WGS sequence"/>
</dbReference>
<proteinExistence type="predicted"/>
<dbReference type="PANTHER" id="PTHR35579">
    <property type="entry name" value="CRISPR SYSTEM CMS ENDORIBONUCLEASE CSM3"/>
    <property type="match status" value="1"/>
</dbReference>
<dbReference type="GO" id="GO:0051607">
    <property type="term" value="P:defense response to virus"/>
    <property type="evidence" value="ECO:0007669"/>
    <property type="project" value="UniProtKB-KW"/>
</dbReference>
<dbReference type="InterPro" id="IPR005537">
    <property type="entry name" value="RAMP_III_fam"/>
</dbReference>
<evidence type="ECO:0000313" key="4">
    <source>
        <dbReference type="Proteomes" id="UP001075461"/>
    </source>
</evidence>
<gene>
    <name evidence="3" type="ORF">O6B92_08325</name>
</gene>